<evidence type="ECO:0000256" key="1">
    <source>
        <dbReference type="SAM" id="MobiDB-lite"/>
    </source>
</evidence>
<reference evidence="3" key="2">
    <citation type="submission" date="2020-09" db="EMBL/GenBank/DDBJ databases">
        <authorList>
            <person name="Sun Q."/>
            <person name="Ohkuma M."/>
        </authorList>
    </citation>
    <scope>NUCLEOTIDE SEQUENCE</scope>
    <source>
        <strain evidence="3">JCM 4434</strain>
    </source>
</reference>
<evidence type="ECO:0000313" key="4">
    <source>
        <dbReference type="Proteomes" id="UP000610124"/>
    </source>
</evidence>
<organism evidence="3 4">
    <name type="scientific">Kitasatospora aureofaciens</name>
    <name type="common">Streptomyces aureofaciens</name>
    <dbReference type="NCBI Taxonomy" id="1894"/>
    <lineage>
        <taxon>Bacteria</taxon>
        <taxon>Bacillati</taxon>
        <taxon>Actinomycetota</taxon>
        <taxon>Actinomycetes</taxon>
        <taxon>Kitasatosporales</taxon>
        <taxon>Streptomycetaceae</taxon>
        <taxon>Kitasatospora</taxon>
    </lineage>
</organism>
<reference evidence="3" key="1">
    <citation type="journal article" date="2014" name="Int. J. Syst. Evol. Microbiol.">
        <title>Complete genome sequence of Corynebacterium casei LMG S-19264T (=DSM 44701T), isolated from a smear-ripened cheese.</title>
        <authorList>
            <consortium name="US DOE Joint Genome Institute (JGI-PGF)"/>
            <person name="Walter F."/>
            <person name="Albersmeier A."/>
            <person name="Kalinowski J."/>
            <person name="Ruckert C."/>
        </authorList>
    </citation>
    <scope>NUCLEOTIDE SEQUENCE</scope>
    <source>
        <strain evidence="3">JCM 4434</strain>
    </source>
</reference>
<name>A0A8H9HJU9_KITAU</name>
<dbReference type="RefSeq" id="WP_050366252.1">
    <property type="nucleotide sequence ID" value="NZ_BMUB01000004.1"/>
</dbReference>
<feature type="transmembrane region" description="Helical" evidence="2">
    <location>
        <begin position="52"/>
        <end position="74"/>
    </location>
</feature>
<feature type="region of interest" description="Disordered" evidence="1">
    <location>
        <begin position="1"/>
        <end position="49"/>
    </location>
</feature>
<dbReference type="AlphaFoldDB" id="A0A8H9HJU9"/>
<proteinExistence type="predicted"/>
<keyword evidence="2" id="KW-1133">Transmembrane helix</keyword>
<dbReference type="GeneID" id="97485138"/>
<evidence type="ECO:0000256" key="2">
    <source>
        <dbReference type="SAM" id="Phobius"/>
    </source>
</evidence>
<protein>
    <submittedName>
        <fullName evidence="3">Uncharacterized protein</fullName>
    </submittedName>
</protein>
<feature type="compositionally biased region" description="Low complexity" evidence="1">
    <location>
        <begin position="82"/>
        <end position="104"/>
    </location>
</feature>
<keyword evidence="2" id="KW-0812">Transmembrane</keyword>
<evidence type="ECO:0000313" key="3">
    <source>
        <dbReference type="EMBL" id="GGU68845.1"/>
    </source>
</evidence>
<feature type="compositionally biased region" description="Pro residues" evidence="1">
    <location>
        <begin position="14"/>
        <end position="27"/>
    </location>
</feature>
<dbReference type="Proteomes" id="UP000610124">
    <property type="component" value="Unassembled WGS sequence"/>
</dbReference>
<dbReference type="EMBL" id="BMUB01000004">
    <property type="protein sequence ID" value="GGU68845.1"/>
    <property type="molecule type" value="Genomic_DNA"/>
</dbReference>
<comment type="caution">
    <text evidence="3">The sequence shown here is derived from an EMBL/GenBank/DDBJ whole genome shotgun (WGS) entry which is preliminary data.</text>
</comment>
<gene>
    <name evidence="3" type="ORF">GCM10010502_19890</name>
</gene>
<accession>A0A8H9HJU9</accession>
<feature type="region of interest" description="Disordered" evidence="1">
    <location>
        <begin position="82"/>
        <end position="108"/>
    </location>
</feature>
<keyword evidence="2" id="KW-0472">Membrane</keyword>
<sequence>MTDDDSVTATPATTPAPEPAAPEPAAPEPADAAAGFTPEQPPAAPRPASRRLLRAGAATVAAALVGVVIGVGIIKTRYDDPAPAAAAGPTGAPAPTATPTPYGAKSNGSHFGSLRDLLLPVPAGFELGPDEGGYGNDTEIGAGQISDELDAELQQVPKDKRDKLRSYWEGLHVKGTGVRTYRNDGNNLVVGLRLRQFNQQEVQRINEYTAVFTGDTGIFRSGPQIPGHPEAHCYLMPAPPSAPIDYLECSAAEGDLLVVMSVEGVAPLPKDKIVGLFTLQLDRLASPGASA</sequence>